<dbReference type="KEGG" id="nas:GCU68_18370"/>
<dbReference type="Proteomes" id="UP000326170">
    <property type="component" value="Plasmid unnamed1"/>
</dbReference>
<evidence type="ECO:0000259" key="4">
    <source>
        <dbReference type="Pfam" id="PF26591"/>
    </source>
</evidence>
<protein>
    <submittedName>
        <fullName evidence="5">Uncharacterized protein</fullName>
    </submittedName>
</protein>
<keyword evidence="6" id="KW-1185">Reference proteome</keyword>
<dbReference type="EMBL" id="CP045489">
    <property type="protein sequence ID" value="QFU84492.1"/>
    <property type="molecule type" value="Genomic_DNA"/>
</dbReference>
<name>A0A5P9P8P5_9EURY</name>
<keyword evidence="5" id="KW-0614">Plasmid</keyword>
<dbReference type="InterPro" id="IPR058910">
    <property type="entry name" value="DUF8186_M"/>
</dbReference>
<dbReference type="Pfam" id="PF26590">
    <property type="entry name" value="DUF8186_M"/>
    <property type="match status" value="1"/>
</dbReference>
<evidence type="ECO:0000313" key="5">
    <source>
        <dbReference type="EMBL" id="QFU84492.1"/>
    </source>
</evidence>
<feature type="domain" description="DUF8186" evidence="3">
    <location>
        <begin position="287"/>
        <end position="442"/>
    </location>
</feature>
<geneLocation type="plasmid" evidence="5 6">
    <name>unnamed1</name>
</geneLocation>
<evidence type="ECO:0000259" key="2">
    <source>
        <dbReference type="Pfam" id="PF26589"/>
    </source>
</evidence>
<dbReference type="Pfam" id="PF26591">
    <property type="entry name" value="DUF8186_C"/>
    <property type="match status" value="1"/>
</dbReference>
<evidence type="ECO:0000259" key="3">
    <source>
        <dbReference type="Pfam" id="PF26590"/>
    </source>
</evidence>
<evidence type="ECO:0000256" key="1">
    <source>
        <dbReference type="SAM" id="MobiDB-lite"/>
    </source>
</evidence>
<gene>
    <name evidence="5" type="ORF">GCU68_18370</name>
</gene>
<proteinExistence type="predicted"/>
<feature type="compositionally biased region" description="Basic and acidic residues" evidence="1">
    <location>
        <begin position="364"/>
        <end position="374"/>
    </location>
</feature>
<dbReference type="InterPro" id="IPR058499">
    <property type="entry name" value="DUF8186"/>
</dbReference>
<dbReference type="AlphaFoldDB" id="A0A5P9P8P5"/>
<feature type="region of interest" description="Disordered" evidence="1">
    <location>
        <begin position="342"/>
        <end position="377"/>
    </location>
</feature>
<sequence>MTPPRAITVALALLTVSGSVVGLTVGVAAAEPHSSPVIPDDGPVYGVNETRFPLLWSEDVDQGNRSSDEFEENVSSAGEFSTRLADSTDVSFDDPIEDVDIWNRGDIQDFTPGDEETSVHPEGAQLEDGLYISDAYTSIFAVQPSTVLHSGNNSTQYIAPDGEVLSITDYRVRIPDDNTSGSVREQWSIAETAVDSVELQADGQVLDSNSSQRPTLEYSGLSGTQNLTVDTEISVRLRHERRTCEEYNSTADSCEGSWETEIEYPTDRVTVSDSQHTVVTRIDASGGKRVTFESDENRTGVVVHPGSTWSAIDVATDARLRGNWRFYAAAVDGWHTMVTRTKTETTRTNSSVRPTQIHAVPTQERPDIPSRGTDDDGPSLVIEEAWGSTRNGPTLPEAIDIPTVDRYVDATSIAVQSEGLPAATFDEVTVHGIVRGQSQTVSIDDDGTVRETKLNLTVLEANSSGVLVQARVTETATDEPVTSGHVEVANQSAAVNASGMAVLELEERPSLLVDGQYIPAEWWRTDQLYSGAEDRAKIPPKYPEFQKIVQLVLVTLLWFLPVSLAVYGFDYLSGGTFLGLTHQQ</sequence>
<reference evidence="5 6" key="1">
    <citation type="journal article" date="2007" name="Int. J. Syst. Evol. Microbiol.">
        <title>Natronorubrum sulfidifaciens sp. nov., an extremely haloalkaliphilic archaeon isolated from Aiding salt lake in Xin-Jiang, China.</title>
        <authorList>
            <person name="Cui H.L."/>
            <person name="Tohty D."/>
            <person name="Liu H.C."/>
            <person name="Liu S.J."/>
            <person name="Oren A."/>
            <person name="Zhou P.J."/>
        </authorList>
    </citation>
    <scope>NUCLEOTIDE SEQUENCE [LARGE SCALE GENOMIC DNA]</scope>
    <source>
        <strain evidence="5 6">7-3</strain>
        <plasmid evidence="5">unnamed1</plasmid>
    </source>
</reference>
<feature type="domain" description="DUF8186" evidence="4">
    <location>
        <begin position="449"/>
        <end position="535"/>
    </location>
</feature>
<dbReference type="Pfam" id="PF26589">
    <property type="entry name" value="DUF8186"/>
    <property type="match status" value="1"/>
</dbReference>
<organism evidence="5 6">
    <name type="scientific">Natronorubrum aibiense</name>
    <dbReference type="NCBI Taxonomy" id="348826"/>
    <lineage>
        <taxon>Archaea</taxon>
        <taxon>Methanobacteriati</taxon>
        <taxon>Methanobacteriota</taxon>
        <taxon>Stenosarchaea group</taxon>
        <taxon>Halobacteria</taxon>
        <taxon>Halobacteriales</taxon>
        <taxon>Natrialbaceae</taxon>
        <taxon>Natronorubrum</taxon>
    </lineage>
</organism>
<evidence type="ECO:0000313" key="6">
    <source>
        <dbReference type="Proteomes" id="UP000326170"/>
    </source>
</evidence>
<dbReference type="InterPro" id="IPR058911">
    <property type="entry name" value="DUF8186_C"/>
</dbReference>
<feature type="domain" description="DUF8186" evidence="2">
    <location>
        <begin position="108"/>
        <end position="279"/>
    </location>
</feature>
<accession>A0A5P9P8P5</accession>
<dbReference type="OrthoDB" id="311765at2157"/>